<dbReference type="Gene3D" id="2.60.120.10">
    <property type="entry name" value="Jelly Rolls"/>
    <property type="match status" value="1"/>
</dbReference>
<dbReference type="PANTHER" id="PTHR46797">
    <property type="entry name" value="HTH-TYPE TRANSCRIPTIONAL REGULATOR"/>
    <property type="match status" value="1"/>
</dbReference>
<dbReference type="Proteomes" id="UP001595904">
    <property type="component" value="Unassembled WGS sequence"/>
</dbReference>
<organism evidence="4 5">
    <name type="scientific">Steroidobacter flavus</name>
    <dbReference type="NCBI Taxonomy" id="1842136"/>
    <lineage>
        <taxon>Bacteria</taxon>
        <taxon>Pseudomonadati</taxon>
        <taxon>Pseudomonadota</taxon>
        <taxon>Gammaproteobacteria</taxon>
        <taxon>Steroidobacterales</taxon>
        <taxon>Steroidobacteraceae</taxon>
        <taxon>Steroidobacter</taxon>
    </lineage>
</organism>
<evidence type="ECO:0000256" key="2">
    <source>
        <dbReference type="SAM" id="MobiDB-lite"/>
    </source>
</evidence>
<proteinExistence type="predicted"/>
<gene>
    <name evidence="4" type="ORF">ACFPN2_32740</name>
</gene>
<dbReference type="EMBL" id="JBHSDU010000015">
    <property type="protein sequence ID" value="MFC4313888.1"/>
    <property type="molecule type" value="Genomic_DNA"/>
</dbReference>
<dbReference type="InterPro" id="IPR013096">
    <property type="entry name" value="Cupin_2"/>
</dbReference>
<dbReference type="InterPro" id="IPR001387">
    <property type="entry name" value="Cro/C1-type_HTH"/>
</dbReference>
<evidence type="ECO:0000313" key="4">
    <source>
        <dbReference type="EMBL" id="MFC4313888.1"/>
    </source>
</evidence>
<evidence type="ECO:0000313" key="5">
    <source>
        <dbReference type="Proteomes" id="UP001595904"/>
    </source>
</evidence>
<dbReference type="SUPFAM" id="SSF51182">
    <property type="entry name" value="RmlC-like cupins"/>
    <property type="match status" value="1"/>
</dbReference>
<feature type="region of interest" description="Disordered" evidence="2">
    <location>
        <begin position="203"/>
        <end position="230"/>
    </location>
</feature>
<keyword evidence="1" id="KW-0238">DNA-binding</keyword>
<protein>
    <submittedName>
        <fullName evidence="4">Helix-turn-helix domain-containing protein</fullName>
    </submittedName>
</protein>
<dbReference type="InterPro" id="IPR014710">
    <property type="entry name" value="RmlC-like_jellyroll"/>
</dbReference>
<evidence type="ECO:0000259" key="3">
    <source>
        <dbReference type="PROSITE" id="PS50943"/>
    </source>
</evidence>
<comment type="caution">
    <text evidence="4">The sequence shown here is derived from an EMBL/GenBank/DDBJ whole genome shotgun (WGS) entry which is preliminary data.</text>
</comment>
<dbReference type="InterPro" id="IPR011051">
    <property type="entry name" value="RmlC_Cupin_sf"/>
</dbReference>
<dbReference type="PANTHER" id="PTHR46797:SF20">
    <property type="entry name" value="BLR4304 PROTEIN"/>
    <property type="match status" value="1"/>
</dbReference>
<dbReference type="CDD" id="cd02209">
    <property type="entry name" value="cupin_XRE_C"/>
    <property type="match status" value="1"/>
</dbReference>
<dbReference type="InterPro" id="IPR050807">
    <property type="entry name" value="TransReg_Diox_bact_type"/>
</dbReference>
<dbReference type="Pfam" id="PF07883">
    <property type="entry name" value="Cupin_2"/>
    <property type="match status" value="1"/>
</dbReference>
<dbReference type="SUPFAM" id="SSF47413">
    <property type="entry name" value="lambda repressor-like DNA-binding domains"/>
    <property type="match status" value="1"/>
</dbReference>
<accession>A0ABV8T206</accession>
<name>A0ABV8T206_9GAMM</name>
<feature type="domain" description="HTH cro/C1-type" evidence="3">
    <location>
        <begin position="10"/>
        <end position="64"/>
    </location>
</feature>
<reference evidence="5" key="1">
    <citation type="journal article" date="2019" name="Int. J. Syst. Evol. Microbiol.">
        <title>The Global Catalogue of Microorganisms (GCM) 10K type strain sequencing project: providing services to taxonomists for standard genome sequencing and annotation.</title>
        <authorList>
            <consortium name="The Broad Institute Genomics Platform"/>
            <consortium name="The Broad Institute Genome Sequencing Center for Infectious Disease"/>
            <person name="Wu L."/>
            <person name="Ma J."/>
        </authorList>
    </citation>
    <scope>NUCLEOTIDE SEQUENCE [LARGE SCALE GENOMIC DNA]</scope>
    <source>
        <strain evidence="5">CGMCC 1.10759</strain>
    </source>
</reference>
<dbReference type="InterPro" id="IPR010982">
    <property type="entry name" value="Lambda_DNA-bd_dom_sf"/>
</dbReference>
<dbReference type="CDD" id="cd00093">
    <property type="entry name" value="HTH_XRE"/>
    <property type="match status" value="1"/>
</dbReference>
<dbReference type="Gene3D" id="1.10.260.40">
    <property type="entry name" value="lambda repressor-like DNA-binding domains"/>
    <property type="match status" value="1"/>
</dbReference>
<dbReference type="RefSeq" id="WP_380604615.1">
    <property type="nucleotide sequence ID" value="NZ_JBHSDU010000015.1"/>
</dbReference>
<evidence type="ECO:0000256" key="1">
    <source>
        <dbReference type="ARBA" id="ARBA00023125"/>
    </source>
</evidence>
<dbReference type="PROSITE" id="PS50943">
    <property type="entry name" value="HTH_CROC1"/>
    <property type="match status" value="1"/>
</dbReference>
<dbReference type="SMART" id="SM00530">
    <property type="entry name" value="HTH_XRE"/>
    <property type="match status" value="1"/>
</dbReference>
<sequence>MPIAKPGVSLKQLRKSNGWTLADVSKRTGIPPSTLSRIENDRVSPTYDLLARLSQGLSVDVAQLVSSAEAPVPAMAEQQGRRSLNRLGDGELIEMSNHTLRYLSTDLLRKQVTPILCEYRARTLEEFGEFMHHAGEEFLFVLEGAVELHTELYAPVVLKAGESIYFDSRMGHAYLAHGPGVCRALSINVTPHEEMRKVHDVAAARARPTSEAAKPKRSVAPAKQRRRRSS</sequence>
<dbReference type="Pfam" id="PF01381">
    <property type="entry name" value="HTH_3"/>
    <property type="match status" value="1"/>
</dbReference>
<keyword evidence="5" id="KW-1185">Reference proteome</keyword>